<evidence type="ECO:0000313" key="7">
    <source>
        <dbReference type="EMBL" id="PFX16750.1"/>
    </source>
</evidence>
<dbReference type="PANTHER" id="PTHR45740">
    <property type="entry name" value="POLY [ADP-RIBOSE] POLYMERASE"/>
    <property type="match status" value="1"/>
</dbReference>
<dbReference type="InterPro" id="IPR051712">
    <property type="entry name" value="ARTD-AVP"/>
</dbReference>
<dbReference type="AlphaFoldDB" id="A0A2B4RJT4"/>
<reference evidence="8" key="1">
    <citation type="journal article" date="2017" name="bioRxiv">
        <title>Comparative analysis of the genomes of Stylophora pistillata and Acropora digitifera provides evidence for extensive differences between species of corals.</title>
        <authorList>
            <person name="Voolstra C.R."/>
            <person name="Li Y."/>
            <person name="Liew Y.J."/>
            <person name="Baumgarten S."/>
            <person name="Zoccola D."/>
            <person name="Flot J.-F."/>
            <person name="Tambutte S."/>
            <person name="Allemand D."/>
            <person name="Aranda M."/>
        </authorList>
    </citation>
    <scope>NUCLEOTIDE SEQUENCE [LARGE SCALE GENOMIC DNA]</scope>
</reference>
<accession>A0A2B4RJT4</accession>
<gene>
    <name evidence="7" type="primary">Tiparp</name>
    <name evidence="7" type="ORF">AWC38_SpisGene18966</name>
</gene>
<dbReference type="InterPro" id="IPR004170">
    <property type="entry name" value="WWE_dom"/>
</dbReference>
<dbReference type="GO" id="GO:0005634">
    <property type="term" value="C:nucleus"/>
    <property type="evidence" value="ECO:0007669"/>
    <property type="project" value="UniProtKB-SubCell"/>
</dbReference>
<dbReference type="SUPFAM" id="SSF56399">
    <property type="entry name" value="ADP-ribosylation"/>
    <property type="match status" value="1"/>
</dbReference>
<dbReference type="PROSITE" id="PS51059">
    <property type="entry name" value="PARP_CATALYTIC"/>
    <property type="match status" value="1"/>
</dbReference>
<evidence type="ECO:0000256" key="4">
    <source>
        <dbReference type="RuleBase" id="RU362114"/>
    </source>
</evidence>
<comment type="subcellular location">
    <subcellularLocation>
        <location evidence="1">Nucleus</location>
    </subcellularLocation>
</comment>
<dbReference type="Pfam" id="PF00644">
    <property type="entry name" value="PARP"/>
    <property type="match status" value="1"/>
</dbReference>
<sequence length="334" mass="39102">MELTDAGCEFTLYRWQFKEADSYWWENFGPSDDVTLEKLYCDVNNLEVPLNLTDTALSASSSSQVKVHFEEMSMHSPTSSQFLLRRWSTPSFVQEPNNKSSTHWFWYWKDNDGWKKYAETMQSSGDIQGEIEAAYLNEEDTFSFRIGSHNYILKFYETPMYQINIDPDIQTMRTVRRRPVFVSKPTYQTKKSKRERIKRKLKAKRYDQIEKLLFHGTSSHVVDAICKQNFDHRVRGKHGTKYGEGSYFARDASYSNNYSSLSGEKTRFMFLAKVLTGEYTLGETGFLRPPLKDPNNPASDLYDSCVDDENQPQIFVIFNDEQCYPSYLIKYELS</sequence>
<feature type="domain" description="PARP catalytic" evidence="6">
    <location>
        <begin position="115"/>
        <end position="334"/>
    </location>
</feature>
<evidence type="ECO:0000259" key="6">
    <source>
        <dbReference type="PROSITE" id="PS51059"/>
    </source>
</evidence>
<evidence type="ECO:0000256" key="1">
    <source>
        <dbReference type="ARBA" id="ARBA00004123"/>
    </source>
</evidence>
<dbReference type="OrthoDB" id="6133115at2759"/>
<dbReference type="EC" id="2.4.2.-" evidence="4"/>
<proteinExistence type="inferred from homology"/>
<evidence type="ECO:0000259" key="5">
    <source>
        <dbReference type="PROSITE" id="PS50918"/>
    </source>
</evidence>
<protein>
    <recommendedName>
        <fullName evidence="4">Poly [ADP-ribose] polymerase</fullName>
        <shortName evidence="4">PARP</shortName>
        <ecNumber evidence="4">2.4.2.-</ecNumber>
    </recommendedName>
</protein>
<comment type="similarity">
    <text evidence="3">Belongs to the ARTD/PARP family.</text>
</comment>
<name>A0A2B4RJT4_STYPI</name>
<organism evidence="7 8">
    <name type="scientific">Stylophora pistillata</name>
    <name type="common">Smooth cauliflower coral</name>
    <dbReference type="NCBI Taxonomy" id="50429"/>
    <lineage>
        <taxon>Eukaryota</taxon>
        <taxon>Metazoa</taxon>
        <taxon>Cnidaria</taxon>
        <taxon>Anthozoa</taxon>
        <taxon>Hexacorallia</taxon>
        <taxon>Scleractinia</taxon>
        <taxon>Astrocoeniina</taxon>
        <taxon>Pocilloporidae</taxon>
        <taxon>Stylophora</taxon>
    </lineage>
</organism>
<dbReference type="InterPro" id="IPR037197">
    <property type="entry name" value="WWE_dom_sf"/>
</dbReference>
<evidence type="ECO:0000313" key="8">
    <source>
        <dbReference type="Proteomes" id="UP000225706"/>
    </source>
</evidence>
<dbReference type="Proteomes" id="UP000225706">
    <property type="component" value="Unassembled WGS sequence"/>
</dbReference>
<evidence type="ECO:0000256" key="2">
    <source>
        <dbReference type="ARBA" id="ARBA00023242"/>
    </source>
</evidence>
<dbReference type="GO" id="GO:1990404">
    <property type="term" value="F:NAD+-protein mono-ADP-ribosyltransferase activity"/>
    <property type="evidence" value="ECO:0007669"/>
    <property type="project" value="TreeGrafter"/>
</dbReference>
<keyword evidence="8" id="KW-1185">Reference proteome</keyword>
<dbReference type="Pfam" id="PF02825">
    <property type="entry name" value="WWE"/>
    <property type="match status" value="1"/>
</dbReference>
<dbReference type="CDD" id="cd01439">
    <property type="entry name" value="TCCD_inducible_PARP_like"/>
    <property type="match status" value="1"/>
</dbReference>
<keyword evidence="4" id="KW-0808">Transferase</keyword>
<keyword evidence="4" id="KW-0520">NAD</keyword>
<evidence type="ECO:0000256" key="3">
    <source>
        <dbReference type="ARBA" id="ARBA00024347"/>
    </source>
</evidence>
<dbReference type="Gene3D" id="3.90.228.10">
    <property type="match status" value="1"/>
</dbReference>
<keyword evidence="4" id="KW-0328">Glycosyltransferase</keyword>
<keyword evidence="2" id="KW-0539">Nucleus</keyword>
<dbReference type="EMBL" id="LSMT01000521">
    <property type="protein sequence ID" value="PFX16750.1"/>
    <property type="molecule type" value="Genomic_DNA"/>
</dbReference>
<dbReference type="SUPFAM" id="SSF117839">
    <property type="entry name" value="WWE domain"/>
    <property type="match status" value="1"/>
</dbReference>
<dbReference type="PANTHER" id="PTHR45740:SF7">
    <property type="entry name" value="PROTEIN MONO-ADP-RIBOSYLTRANSFERASE TIPARP"/>
    <property type="match status" value="1"/>
</dbReference>
<comment type="caution">
    <text evidence="7">The sequence shown here is derived from an EMBL/GenBank/DDBJ whole genome shotgun (WGS) entry which is preliminary data.</text>
</comment>
<dbReference type="Gene3D" id="3.30.720.50">
    <property type="match status" value="1"/>
</dbReference>
<dbReference type="PROSITE" id="PS50918">
    <property type="entry name" value="WWE"/>
    <property type="match status" value="1"/>
</dbReference>
<feature type="domain" description="WWE" evidence="5">
    <location>
        <begin position="92"/>
        <end position="177"/>
    </location>
</feature>
<dbReference type="InterPro" id="IPR012317">
    <property type="entry name" value="Poly(ADP-ribose)pol_cat_dom"/>
</dbReference>
<dbReference type="GO" id="GO:0003950">
    <property type="term" value="F:NAD+ poly-ADP-ribosyltransferase activity"/>
    <property type="evidence" value="ECO:0007669"/>
    <property type="project" value="UniProtKB-UniRule"/>
</dbReference>